<evidence type="ECO:0000313" key="2">
    <source>
        <dbReference type="Proteomes" id="UP000305681"/>
    </source>
</evidence>
<dbReference type="EMBL" id="VDGE01000002">
    <property type="protein sequence ID" value="TNC77525.1"/>
    <property type="molecule type" value="Genomic_DNA"/>
</dbReference>
<dbReference type="Proteomes" id="UP000305681">
    <property type="component" value="Unassembled WGS sequence"/>
</dbReference>
<evidence type="ECO:0000313" key="1">
    <source>
        <dbReference type="EMBL" id="TNC77525.1"/>
    </source>
</evidence>
<accession>A0A5C4NUR0</accession>
<dbReference type="RefSeq" id="WP_139090347.1">
    <property type="nucleotide sequence ID" value="NZ_VDGE01000002.1"/>
</dbReference>
<sequence length="327" mass="36447">MSEVVDNYGWAKRAALTADAHNADQAEVEAIKQTIVATAISMYDERLAEELEPEGNNLTRIDEQMLADVELDSLSGRIIEEIQRRVELLGENYPFTLIDGSLEYTPSKTGVYEFCLAVSTAPNLTTGNFVELARYFEILAGDVVCHYMGVGSKFIRSGAPAYPQEALIRTFKGAIDHLHSETGEWCWSPSDEAEADLAAIKDEGMDFVVWKSLDRRKGRLFVLGQCACGRTDWHQKTDDLNLSRIKRWVRELPPVQPIRAFATPHNVTATLVFGTLSTYAGLSFDRIRLTAVANSPMNRDHFSVKHAPTLLRLTQLVIAEARLAEVA</sequence>
<organism evidence="1 2">
    <name type="scientific">Janthinobacterium lividum</name>
    <dbReference type="NCBI Taxonomy" id="29581"/>
    <lineage>
        <taxon>Bacteria</taxon>
        <taxon>Pseudomonadati</taxon>
        <taxon>Pseudomonadota</taxon>
        <taxon>Betaproteobacteria</taxon>
        <taxon>Burkholderiales</taxon>
        <taxon>Oxalobacteraceae</taxon>
        <taxon>Janthinobacterium</taxon>
    </lineage>
</organism>
<gene>
    <name evidence="1" type="ORF">FHI69_09320</name>
</gene>
<name>A0A5C4NUR0_9BURK</name>
<proteinExistence type="predicted"/>
<comment type="caution">
    <text evidence="1">The sequence shown here is derived from an EMBL/GenBank/DDBJ whole genome shotgun (WGS) entry which is preliminary data.</text>
</comment>
<dbReference type="AlphaFoldDB" id="A0A5C4NUR0"/>
<protein>
    <submittedName>
        <fullName evidence="1">Uncharacterized protein</fullName>
    </submittedName>
</protein>
<reference evidence="1 2" key="1">
    <citation type="submission" date="2019-06" db="EMBL/GenBank/DDBJ databases">
        <title>Genome sequence of Janthinobacterium lividum UCD_MED1.</title>
        <authorList>
            <person name="De Leon M.E."/>
            <person name="Jospin G."/>
        </authorList>
    </citation>
    <scope>NUCLEOTIDE SEQUENCE [LARGE SCALE GENOMIC DNA]</scope>
    <source>
        <strain evidence="1 2">UCD_MED1</strain>
    </source>
</reference>